<feature type="compositionally biased region" description="Basic residues" evidence="1">
    <location>
        <begin position="15"/>
        <end position="24"/>
    </location>
</feature>
<dbReference type="EMBL" id="GBRH01186291">
    <property type="protein sequence ID" value="JAE11605.1"/>
    <property type="molecule type" value="Transcribed_RNA"/>
</dbReference>
<dbReference type="AlphaFoldDB" id="A0A0A9FF37"/>
<evidence type="ECO:0000313" key="2">
    <source>
        <dbReference type="EMBL" id="JAE11605.1"/>
    </source>
</evidence>
<feature type="region of interest" description="Disordered" evidence="1">
    <location>
        <begin position="1"/>
        <end position="24"/>
    </location>
</feature>
<name>A0A0A9FF37_ARUDO</name>
<organism evidence="2">
    <name type="scientific">Arundo donax</name>
    <name type="common">Giant reed</name>
    <name type="synonym">Donax arundinaceus</name>
    <dbReference type="NCBI Taxonomy" id="35708"/>
    <lineage>
        <taxon>Eukaryota</taxon>
        <taxon>Viridiplantae</taxon>
        <taxon>Streptophyta</taxon>
        <taxon>Embryophyta</taxon>
        <taxon>Tracheophyta</taxon>
        <taxon>Spermatophyta</taxon>
        <taxon>Magnoliopsida</taxon>
        <taxon>Liliopsida</taxon>
        <taxon>Poales</taxon>
        <taxon>Poaceae</taxon>
        <taxon>PACMAD clade</taxon>
        <taxon>Arundinoideae</taxon>
        <taxon>Arundineae</taxon>
        <taxon>Arundo</taxon>
    </lineage>
</organism>
<reference evidence="2" key="2">
    <citation type="journal article" date="2015" name="Data Brief">
        <title>Shoot transcriptome of the giant reed, Arundo donax.</title>
        <authorList>
            <person name="Barrero R.A."/>
            <person name="Guerrero F.D."/>
            <person name="Moolhuijzen P."/>
            <person name="Goolsby J.A."/>
            <person name="Tidwell J."/>
            <person name="Bellgard S.E."/>
            <person name="Bellgard M.I."/>
        </authorList>
    </citation>
    <scope>NUCLEOTIDE SEQUENCE</scope>
    <source>
        <tissue evidence="2">Shoot tissue taken approximately 20 cm above the soil surface</tissue>
    </source>
</reference>
<protein>
    <submittedName>
        <fullName evidence="2">Uncharacterized protein</fullName>
    </submittedName>
</protein>
<reference evidence="2" key="1">
    <citation type="submission" date="2014-09" db="EMBL/GenBank/DDBJ databases">
        <authorList>
            <person name="Magalhaes I.L.F."/>
            <person name="Oliveira U."/>
            <person name="Santos F.R."/>
            <person name="Vidigal T.H.D.A."/>
            <person name="Brescovit A.D."/>
            <person name="Santos A.J."/>
        </authorList>
    </citation>
    <scope>NUCLEOTIDE SEQUENCE</scope>
    <source>
        <tissue evidence="2">Shoot tissue taken approximately 20 cm above the soil surface</tissue>
    </source>
</reference>
<evidence type="ECO:0000256" key="1">
    <source>
        <dbReference type="SAM" id="MobiDB-lite"/>
    </source>
</evidence>
<feature type="compositionally biased region" description="Basic and acidic residues" evidence="1">
    <location>
        <begin position="115"/>
        <end position="130"/>
    </location>
</feature>
<proteinExistence type="predicted"/>
<sequence length="130" mass="14759">MNEPGGATSRSSSPHLRRGQCRRSGRCWQRRGQDLQIKLLNPNDTLLLGQVYRFTTSQELMKALQAPKHEKMQRCEAIMQQHEQLRCVGLGTGGAERWRPGREAGEGQALGRRRGTAEHLRGREPEQQCL</sequence>
<feature type="compositionally biased region" description="Basic and acidic residues" evidence="1">
    <location>
        <begin position="96"/>
        <end position="105"/>
    </location>
</feature>
<accession>A0A0A9FF37</accession>
<feature type="region of interest" description="Disordered" evidence="1">
    <location>
        <begin position="96"/>
        <end position="130"/>
    </location>
</feature>
<dbReference type="PANTHER" id="PTHR33413:SF35">
    <property type="entry name" value="OS09G0381600 PROTEIN"/>
    <property type="match status" value="1"/>
</dbReference>
<dbReference type="PANTHER" id="PTHR33413">
    <property type="entry name" value="EXPRESSED PROTEIN"/>
    <property type="match status" value="1"/>
</dbReference>